<evidence type="ECO:0000256" key="5">
    <source>
        <dbReference type="ARBA" id="ARBA00023136"/>
    </source>
</evidence>
<keyword evidence="3" id="KW-0488">Methylation</keyword>
<evidence type="ECO:0000256" key="4">
    <source>
        <dbReference type="ARBA" id="ARBA00022500"/>
    </source>
</evidence>
<dbReference type="PROSITE" id="PS50111">
    <property type="entry name" value="CHEMOTAXIS_TRANSDUC_2"/>
    <property type="match status" value="1"/>
</dbReference>
<dbReference type="Gene3D" id="6.10.340.10">
    <property type="match status" value="1"/>
</dbReference>
<keyword evidence="5 9" id="KW-0472">Membrane</keyword>
<dbReference type="RefSeq" id="WP_241370125.1">
    <property type="nucleotide sequence ID" value="NZ_JAKZFC010000005.1"/>
</dbReference>
<comment type="subcellular location">
    <subcellularLocation>
        <location evidence="1">Cell membrane</location>
    </subcellularLocation>
</comment>
<sequence length="653" mass="71083">MRKKTMRTRLTFLLLAVCILPVLVTVVVNYFATTSSFESIQNEDQKQMEHIVNTQVETEKAQLQAIATSLAKNPEVAAILQSTNRTSINESMKALFTKLQHEQQLAVLEIGDAQGMVHVRGHNLEQFGDDKSKTSAIQETLNGNVISGLEYGKSGLAIRAFAPIEVNGTIIGTVQVGVNDQFIQLIQELLPLVQLQFLNPEELETFLAKSEDVSLKELLNGDATRVFKEDAQVIESYLPFLDPTGKEVIGVMLLKQDVSAMQSIQSGMFTTGIIVLVLAFFVAIVIATVYSKSLTAPVAKTASALQRLRDGDLTQTIELTNRQDEMGMMMQDMKDMQQQLHSTIKEVALASETVSAQSILLKEDVSIASSSSQAITQVMEDISSGAERQTFAITEVSETVNDFSNRLQETVQQSTILQNSSQSVRVLSVKGAQLMHASSAQMNELQMVMNDAVTKMAALDIQASKITTFVSIIEEVANQTNLLALNASIEAARAGEHGKGFAVVAEEVRKLAVQVEQSVSEITSIVSTIQRDSTNVSGSLQNGYTQVELGVSQLATTSQTFNEIEQAVATITEAIAEMMQGLAQMNGESQEINATVQEIAAISEETTAAVEETTSTLTESSASMQNIAVSTEQLTQLAEQLNRIVKQYKVHRS</sequence>
<feature type="domain" description="HAMP" evidence="11">
    <location>
        <begin position="292"/>
        <end position="345"/>
    </location>
</feature>
<keyword evidence="13" id="KW-1185">Reference proteome</keyword>
<dbReference type="SMART" id="SM00283">
    <property type="entry name" value="MA"/>
    <property type="match status" value="1"/>
</dbReference>
<dbReference type="Gene3D" id="1.10.287.950">
    <property type="entry name" value="Methyl-accepting chemotaxis protein"/>
    <property type="match status" value="1"/>
</dbReference>
<evidence type="ECO:0000256" key="8">
    <source>
        <dbReference type="PROSITE-ProRule" id="PRU00284"/>
    </source>
</evidence>
<keyword evidence="9" id="KW-1133">Transmembrane helix</keyword>
<dbReference type="EMBL" id="JAKZFC010000005">
    <property type="protein sequence ID" value="MCH7322961.1"/>
    <property type="molecule type" value="Genomic_DNA"/>
</dbReference>
<dbReference type="CDD" id="cd11386">
    <property type="entry name" value="MCP_signal"/>
    <property type="match status" value="1"/>
</dbReference>
<protein>
    <submittedName>
        <fullName evidence="12">Methyl-accepting chemotaxis protein</fullName>
    </submittedName>
</protein>
<dbReference type="Gene3D" id="3.30.450.20">
    <property type="entry name" value="PAS domain"/>
    <property type="match status" value="1"/>
</dbReference>
<evidence type="ECO:0000256" key="9">
    <source>
        <dbReference type="SAM" id="Phobius"/>
    </source>
</evidence>
<dbReference type="SUPFAM" id="SSF58104">
    <property type="entry name" value="Methyl-accepting chemotaxis protein (MCP) signaling domain"/>
    <property type="match status" value="1"/>
</dbReference>
<reference evidence="12 13" key="1">
    <citation type="submission" date="2022-03" db="EMBL/GenBank/DDBJ databases">
        <authorList>
            <person name="Jo J.-H."/>
            <person name="Im W.-T."/>
        </authorList>
    </citation>
    <scope>NUCLEOTIDE SEQUENCE [LARGE SCALE GENOMIC DNA]</scope>
    <source>
        <strain evidence="12 13">MA9</strain>
    </source>
</reference>
<evidence type="ECO:0000259" key="10">
    <source>
        <dbReference type="PROSITE" id="PS50111"/>
    </source>
</evidence>
<evidence type="ECO:0000313" key="12">
    <source>
        <dbReference type="EMBL" id="MCH7322961.1"/>
    </source>
</evidence>
<dbReference type="InterPro" id="IPR029150">
    <property type="entry name" value="dCache_3"/>
</dbReference>
<dbReference type="Pfam" id="PF14827">
    <property type="entry name" value="dCache_3"/>
    <property type="match status" value="1"/>
</dbReference>
<evidence type="ECO:0000313" key="13">
    <source>
        <dbReference type="Proteomes" id="UP001316087"/>
    </source>
</evidence>
<keyword evidence="4" id="KW-0145">Chemotaxis</keyword>
<dbReference type="Proteomes" id="UP001316087">
    <property type="component" value="Unassembled WGS sequence"/>
</dbReference>
<name>A0ABS9UF25_9BACL</name>
<evidence type="ECO:0000259" key="11">
    <source>
        <dbReference type="PROSITE" id="PS50885"/>
    </source>
</evidence>
<dbReference type="InterPro" id="IPR004089">
    <property type="entry name" value="MCPsignal_dom"/>
</dbReference>
<evidence type="ECO:0000256" key="1">
    <source>
        <dbReference type="ARBA" id="ARBA00004236"/>
    </source>
</evidence>
<dbReference type="SMART" id="SM00304">
    <property type="entry name" value="HAMP"/>
    <property type="match status" value="2"/>
</dbReference>
<keyword evidence="9" id="KW-0812">Transmembrane</keyword>
<comment type="caution">
    <text evidence="12">The sequence shown here is derived from an EMBL/GenBank/DDBJ whole genome shotgun (WGS) entry which is preliminary data.</text>
</comment>
<keyword evidence="6 8" id="KW-0807">Transducer</keyword>
<feature type="domain" description="Methyl-accepting transducer" evidence="10">
    <location>
        <begin position="364"/>
        <end position="614"/>
    </location>
</feature>
<accession>A0ABS9UF25</accession>
<dbReference type="InterPro" id="IPR003660">
    <property type="entry name" value="HAMP_dom"/>
</dbReference>
<evidence type="ECO:0000256" key="7">
    <source>
        <dbReference type="ARBA" id="ARBA00029447"/>
    </source>
</evidence>
<dbReference type="SUPFAM" id="SSF103190">
    <property type="entry name" value="Sensory domain-like"/>
    <property type="match status" value="1"/>
</dbReference>
<dbReference type="PANTHER" id="PTHR32089">
    <property type="entry name" value="METHYL-ACCEPTING CHEMOTAXIS PROTEIN MCPB"/>
    <property type="match status" value="1"/>
</dbReference>
<feature type="transmembrane region" description="Helical" evidence="9">
    <location>
        <begin position="268"/>
        <end position="290"/>
    </location>
</feature>
<dbReference type="PANTHER" id="PTHR32089:SF114">
    <property type="entry name" value="METHYL-ACCEPTING CHEMOTAXIS PROTEIN MCPB"/>
    <property type="match status" value="1"/>
</dbReference>
<evidence type="ECO:0000256" key="2">
    <source>
        <dbReference type="ARBA" id="ARBA00022475"/>
    </source>
</evidence>
<evidence type="ECO:0000256" key="6">
    <source>
        <dbReference type="ARBA" id="ARBA00023224"/>
    </source>
</evidence>
<keyword evidence="2" id="KW-1003">Cell membrane</keyword>
<evidence type="ECO:0000256" key="3">
    <source>
        <dbReference type="ARBA" id="ARBA00022481"/>
    </source>
</evidence>
<gene>
    <name evidence="12" type="ORF">LZ480_13865</name>
</gene>
<dbReference type="PROSITE" id="PS50885">
    <property type="entry name" value="HAMP"/>
    <property type="match status" value="1"/>
</dbReference>
<dbReference type="Pfam" id="PF00015">
    <property type="entry name" value="MCPsignal"/>
    <property type="match status" value="1"/>
</dbReference>
<proteinExistence type="inferred from homology"/>
<dbReference type="InterPro" id="IPR029151">
    <property type="entry name" value="Sensor-like_sf"/>
</dbReference>
<organism evidence="12 13">
    <name type="scientific">Solibacillus palustris</name>
    <dbReference type="NCBI Taxonomy" id="2908203"/>
    <lineage>
        <taxon>Bacteria</taxon>
        <taxon>Bacillati</taxon>
        <taxon>Bacillota</taxon>
        <taxon>Bacilli</taxon>
        <taxon>Bacillales</taxon>
        <taxon>Caryophanaceae</taxon>
        <taxon>Solibacillus</taxon>
    </lineage>
</organism>
<comment type="similarity">
    <text evidence="7">Belongs to the methyl-accepting chemotaxis (MCP) protein family.</text>
</comment>
<dbReference type="Pfam" id="PF00672">
    <property type="entry name" value="HAMP"/>
    <property type="match status" value="1"/>
</dbReference>